<dbReference type="Gene3D" id="1.10.3090.10">
    <property type="entry name" value="cca-adding enzyme, domain 2"/>
    <property type="match status" value="1"/>
</dbReference>
<dbReference type="EMBL" id="RHPJ01000001">
    <property type="protein sequence ID" value="TGO05953.1"/>
    <property type="molecule type" value="Genomic_DNA"/>
</dbReference>
<dbReference type="GO" id="GO:0008773">
    <property type="term" value="F:[protein-PII] uridylyltransferase activity"/>
    <property type="evidence" value="ECO:0007669"/>
    <property type="project" value="InterPro"/>
</dbReference>
<dbReference type="Pfam" id="PF01966">
    <property type="entry name" value="HD"/>
    <property type="match status" value="1"/>
</dbReference>
<name>A0A4Z1E688_9MICO</name>
<comment type="caution">
    <text evidence="8">The sequence shown here is derived from an EMBL/GenBank/DDBJ whole genome shotgun (WGS) entry which is preliminary data.</text>
</comment>
<keyword evidence="4" id="KW-0460">Magnesium</keyword>
<protein>
    <submittedName>
        <fullName evidence="8">[Protein-PII] uridylyltransferase</fullName>
    </submittedName>
</protein>
<keyword evidence="3" id="KW-0378">Hydrolase</keyword>
<dbReference type="SUPFAM" id="SSF81301">
    <property type="entry name" value="Nucleotidyltransferase"/>
    <property type="match status" value="1"/>
</dbReference>
<sequence length="591" mass="63066">MRDLRRASLELPGGPSVATPPRGAGPAGPTGAPLLRTGVAYRSALADVVDAALAHEWDAATTRLGIPAEGVALAVVGSLARRDAGPTSDLDCLLVHDGRTLTDDQVGALASALWYPIWDAGLDLDHSVRTLAQCRQIASKDLVAAVGLLDLRHVAGDESIVLRARTAVLEDWRGAARRRLPELLTSTRTRAERSGDLAYLIEGDLKEARGGIRDAVVVGALAATWLTDKPHGEFDRAHDHLLTVRDAVALETRRHTSRLLQGDSDAVAARLGYPDRDDLLASIAQAARTVSYALDVTVRGARQALRRPSPTWRPLVVRGRRMAPRLRAVAQDLVEHDGELVLAATARPNDDPVLAVRAGATAARTGLPISPVSVASLAGAPAPPSPWPRQAREDLLALLGSGHAQVDVWEALDLSGIVTRWFPEWAAVRNRPQRNPIHTFTVDRHLVECAAWAADLSADLPRRDVLLLTALFHDIGKVAGAVDHSVTGAEIVPGVLARLGVGQDDARDATTLVRHHLLLVELATRADVEDPATAQILLTALGHDATLLELLRVLTEADARAAGPKAWTSWRASLVEALTERARAALARGIS</sequence>
<feature type="compositionally biased region" description="Low complexity" evidence="6">
    <location>
        <begin position="19"/>
        <end position="31"/>
    </location>
</feature>
<evidence type="ECO:0000256" key="2">
    <source>
        <dbReference type="ARBA" id="ARBA00022695"/>
    </source>
</evidence>
<dbReference type="CDD" id="cd05401">
    <property type="entry name" value="NT_GlnE_GlnD_like"/>
    <property type="match status" value="1"/>
</dbReference>
<dbReference type="AlphaFoldDB" id="A0A4Z1E688"/>
<dbReference type="SMART" id="SM00471">
    <property type="entry name" value="HDc"/>
    <property type="match status" value="2"/>
</dbReference>
<keyword evidence="1 8" id="KW-0808">Transferase</keyword>
<dbReference type="InterPro" id="IPR043519">
    <property type="entry name" value="NT_sf"/>
</dbReference>
<organism evidence="8 9">
    <name type="scientific">Serinibacter arcticus</name>
    <dbReference type="NCBI Taxonomy" id="1655435"/>
    <lineage>
        <taxon>Bacteria</taxon>
        <taxon>Bacillati</taxon>
        <taxon>Actinomycetota</taxon>
        <taxon>Actinomycetes</taxon>
        <taxon>Micrococcales</taxon>
        <taxon>Beutenbergiaceae</taxon>
        <taxon>Serinibacter</taxon>
    </lineage>
</organism>
<evidence type="ECO:0000256" key="3">
    <source>
        <dbReference type="ARBA" id="ARBA00022801"/>
    </source>
</evidence>
<dbReference type="Pfam" id="PF08335">
    <property type="entry name" value="GlnD_UR_UTase"/>
    <property type="match status" value="1"/>
</dbReference>
<gene>
    <name evidence="8" type="ORF">SERN_0145</name>
</gene>
<evidence type="ECO:0000256" key="6">
    <source>
        <dbReference type="SAM" id="MobiDB-lite"/>
    </source>
</evidence>
<proteinExistence type="predicted"/>
<dbReference type="PANTHER" id="PTHR47320:SF1">
    <property type="entry name" value="BIFUNCTIONAL URIDYLYLTRANSFERASE_URIDYLYL-REMOVING ENZYME"/>
    <property type="match status" value="1"/>
</dbReference>
<evidence type="ECO:0000256" key="5">
    <source>
        <dbReference type="ARBA" id="ARBA00023268"/>
    </source>
</evidence>
<evidence type="ECO:0000259" key="7">
    <source>
        <dbReference type="PROSITE" id="PS51831"/>
    </source>
</evidence>
<evidence type="ECO:0000256" key="4">
    <source>
        <dbReference type="ARBA" id="ARBA00022842"/>
    </source>
</evidence>
<evidence type="ECO:0000313" key="8">
    <source>
        <dbReference type="EMBL" id="TGO05953.1"/>
    </source>
</evidence>
<keyword evidence="9" id="KW-1185">Reference proteome</keyword>
<dbReference type="SUPFAM" id="SSF109604">
    <property type="entry name" value="HD-domain/PDEase-like"/>
    <property type="match status" value="1"/>
</dbReference>
<dbReference type="Proteomes" id="UP000297318">
    <property type="component" value="Unassembled WGS sequence"/>
</dbReference>
<feature type="domain" description="HD" evidence="7">
    <location>
        <begin position="442"/>
        <end position="546"/>
    </location>
</feature>
<reference evidence="8 9" key="1">
    <citation type="submission" date="2018-11" db="EMBL/GenBank/DDBJ databases">
        <title>Complete genome sequencing of the Actinobacteria Serinibacter sp. K3-2.</title>
        <authorList>
            <person name="Rakitin A.L."/>
            <person name="Beletsky A.V."/>
            <person name="Mardanov A.V."/>
            <person name="Ravin N.V."/>
            <person name="Gromova A.S."/>
            <person name="Filippova S.N."/>
            <person name="Gal'Chenko V.F."/>
        </authorList>
    </citation>
    <scope>NUCLEOTIDE SEQUENCE [LARGE SCALE GENOMIC DNA]</scope>
    <source>
        <strain evidence="8 9">K3-2</strain>
    </source>
</reference>
<dbReference type="PANTHER" id="PTHR47320">
    <property type="entry name" value="BIFUNCTIONAL URIDYLYLTRANSFERASE/URIDYLYL-REMOVING ENZYME"/>
    <property type="match status" value="1"/>
</dbReference>
<keyword evidence="5" id="KW-0511">Multifunctional enzyme</keyword>
<dbReference type="PROSITE" id="PS51831">
    <property type="entry name" value="HD"/>
    <property type="match status" value="1"/>
</dbReference>
<dbReference type="InterPro" id="IPR003607">
    <property type="entry name" value="HD/PDEase_dom"/>
</dbReference>
<dbReference type="GO" id="GO:0016787">
    <property type="term" value="F:hydrolase activity"/>
    <property type="evidence" value="ECO:0007669"/>
    <property type="project" value="UniProtKB-KW"/>
</dbReference>
<feature type="region of interest" description="Disordered" evidence="6">
    <location>
        <begin position="1"/>
        <end position="31"/>
    </location>
</feature>
<keyword evidence="2 8" id="KW-0548">Nucleotidyltransferase</keyword>
<accession>A0A4Z1E688</accession>
<dbReference type="InterPro" id="IPR013546">
    <property type="entry name" value="PII_UdlTrfase/GS_AdlTrfase"/>
</dbReference>
<dbReference type="InterPro" id="IPR010043">
    <property type="entry name" value="UTase/UR"/>
</dbReference>
<evidence type="ECO:0000256" key="1">
    <source>
        <dbReference type="ARBA" id="ARBA00022679"/>
    </source>
</evidence>
<dbReference type="NCBIfam" id="NF002895">
    <property type="entry name" value="PRK03381.1"/>
    <property type="match status" value="1"/>
</dbReference>
<evidence type="ECO:0000313" key="9">
    <source>
        <dbReference type="Proteomes" id="UP000297318"/>
    </source>
</evidence>
<dbReference type="InterPro" id="IPR006674">
    <property type="entry name" value="HD_domain"/>
</dbReference>